<dbReference type="KEGG" id="mana:MAMMFC1_02297"/>
<proteinExistence type="inferred from homology"/>
<organism evidence="6 7">
    <name type="scientific">Methylomusa anaerophila</name>
    <dbReference type="NCBI Taxonomy" id="1930071"/>
    <lineage>
        <taxon>Bacteria</taxon>
        <taxon>Bacillati</taxon>
        <taxon>Bacillota</taxon>
        <taxon>Negativicutes</taxon>
        <taxon>Selenomonadales</taxon>
        <taxon>Sporomusaceae</taxon>
        <taxon>Methylomusa</taxon>
    </lineage>
</organism>
<reference evidence="6 7" key="1">
    <citation type="journal article" date="2018" name="Int. J. Syst. Evol. Microbiol.">
        <title>Methylomusa anaerophila gen. nov., sp. nov., an anaerobic methanol-utilizing bacterium isolated from a microbial fuel cell.</title>
        <authorList>
            <person name="Amano N."/>
            <person name="Yamamuro A."/>
            <person name="Miyahara M."/>
            <person name="Kouzuma A."/>
            <person name="Abe T."/>
            <person name="Watanabe K."/>
        </authorList>
    </citation>
    <scope>NUCLEOTIDE SEQUENCE [LARGE SCALE GENOMIC DNA]</scope>
    <source>
        <strain evidence="6 7">MMFC1</strain>
    </source>
</reference>
<evidence type="ECO:0000256" key="4">
    <source>
        <dbReference type="ARBA" id="ARBA00022679"/>
    </source>
</evidence>
<gene>
    <name evidence="6" type="primary">wbbL</name>
    <name evidence="6" type="ORF">MAMMFC1_02297</name>
</gene>
<dbReference type="SUPFAM" id="SSF53448">
    <property type="entry name" value="Nucleotide-diphospho-sugar transferases"/>
    <property type="match status" value="1"/>
</dbReference>
<dbReference type="Pfam" id="PF00535">
    <property type="entry name" value="Glycos_transf_2"/>
    <property type="match status" value="1"/>
</dbReference>
<comment type="similarity">
    <text evidence="2">Belongs to the glycosyltransferase 2 family.</text>
</comment>
<dbReference type="AlphaFoldDB" id="A0A348AKL5"/>
<dbReference type="GO" id="GO:0102096">
    <property type="term" value="F:decaprenyl-N-acetyl-alpha-D-glucosaminyl-pyrophosphate:dTDP-alpha-L-rhamnose rhamnosyltransferase activity"/>
    <property type="evidence" value="ECO:0007669"/>
    <property type="project" value="UniProtKB-EC"/>
</dbReference>
<keyword evidence="3 6" id="KW-0328">Glycosyltransferase</keyword>
<evidence type="ECO:0000313" key="7">
    <source>
        <dbReference type="Proteomes" id="UP000276437"/>
    </source>
</evidence>
<keyword evidence="7" id="KW-1185">Reference proteome</keyword>
<evidence type="ECO:0000256" key="3">
    <source>
        <dbReference type="ARBA" id="ARBA00022676"/>
    </source>
</evidence>
<name>A0A348AKL5_9FIRM</name>
<keyword evidence="4 6" id="KW-0808">Transferase</keyword>
<dbReference type="OrthoDB" id="9771846at2"/>
<dbReference type="EMBL" id="AP018449">
    <property type="protein sequence ID" value="BBB91613.1"/>
    <property type="molecule type" value="Genomic_DNA"/>
</dbReference>
<dbReference type="PANTHER" id="PTHR43179">
    <property type="entry name" value="RHAMNOSYLTRANSFERASE WBBL"/>
    <property type="match status" value="1"/>
</dbReference>
<sequence>MVYIILVNYKSCHDTLECLTSLYQLNDRQFKVIVIDNASDDGSVERISEAFPQVTIMANFDNLGFAAGNRIGIEKALQEGAAHIWLLNNDTVVQPDSLELLRHYANQYEVALLSGKIYKYGTDREIWFCGADINWRKGKPFHIHMHEKDKQMLSEPYTSLWLSGCCMFAKAKVFFQYPMDERYFLYFEDVDYCMRLNRKGIPLLVVPQAVIWHKKSASVSNNAHIQAYYSVRNNLYFMEKYAKIKYKIRYYPYFIIRSLLFSIRHLVRGFIKRNSSLVRLGNAYWQGVVDYFMRKQGKSSSIS</sequence>
<dbReference type="Gene3D" id="3.90.550.10">
    <property type="entry name" value="Spore Coat Polysaccharide Biosynthesis Protein SpsA, Chain A"/>
    <property type="match status" value="1"/>
</dbReference>
<evidence type="ECO:0000259" key="5">
    <source>
        <dbReference type="Pfam" id="PF00535"/>
    </source>
</evidence>
<evidence type="ECO:0000256" key="2">
    <source>
        <dbReference type="ARBA" id="ARBA00006739"/>
    </source>
</evidence>
<dbReference type="EC" id="2.4.1.289" evidence="6"/>
<dbReference type="InterPro" id="IPR001173">
    <property type="entry name" value="Glyco_trans_2-like"/>
</dbReference>
<dbReference type="RefSeq" id="WP_126308607.1">
    <property type="nucleotide sequence ID" value="NZ_AP018449.1"/>
</dbReference>
<dbReference type="PANTHER" id="PTHR43179:SF12">
    <property type="entry name" value="GALACTOFURANOSYLTRANSFERASE GLFT2"/>
    <property type="match status" value="1"/>
</dbReference>
<dbReference type="InterPro" id="IPR029044">
    <property type="entry name" value="Nucleotide-diphossugar_trans"/>
</dbReference>
<comment type="pathway">
    <text evidence="1">Cell wall biogenesis; cell wall polysaccharide biosynthesis.</text>
</comment>
<evidence type="ECO:0000256" key="1">
    <source>
        <dbReference type="ARBA" id="ARBA00004776"/>
    </source>
</evidence>
<dbReference type="Proteomes" id="UP000276437">
    <property type="component" value="Chromosome"/>
</dbReference>
<dbReference type="CDD" id="cd04186">
    <property type="entry name" value="GT_2_like_c"/>
    <property type="match status" value="1"/>
</dbReference>
<evidence type="ECO:0000313" key="6">
    <source>
        <dbReference type="EMBL" id="BBB91613.1"/>
    </source>
</evidence>
<accession>A0A348AKL5</accession>
<feature type="domain" description="Glycosyltransferase 2-like" evidence="5">
    <location>
        <begin position="4"/>
        <end position="170"/>
    </location>
</feature>
<protein>
    <submittedName>
        <fullName evidence="6">N-acetylglucosaminyl-diphospho-decaprenol L-rhamnosyltransferase</fullName>
        <ecNumber evidence="6">2.4.1.289</ecNumber>
    </submittedName>
</protein>